<dbReference type="PROSITE" id="PS50059">
    <property type="entry name" value="FKBP_PPIASE"/>
    <property type="match status" value="1"/>
</dbReference>
<evidence type="ECO:0000256" key="8">
    <source>
        <dbReference type="SAM" id="MobiDB-lite"/>
    </source>
</evidence>
<dbReference type="GO" id="GO:0015031">
    <property type="term" value="P:protein transport"/>
    <property type="evidence" value="ECO:0007669"/>
    <property type="project" value="InterPro"/>
</dbReference>
<dbReference type="GO" id="GO:0043335">
    <property type="term" value="P:protein unfolding"/>
    <property type="evidence" value="ECO:0007669"/>
    <property type="project" value="TreeGrafter"/>
</dbReference>
<dbReference type="FunFam" id="3.10.50.40:FF:000001">
    <property type="entry name" value="Trigger factor"/>
    <property type="match status" value="1"/>
</dbReference>
<feature type="region of interest" description="Disordered" evidence="8">
    <location>
        <begin position="323"/>
        <end position="361"/>
    </location>
</feature>
<dbReference type="GO" id="GO:0044183">
    <property type="term" value="F:protein folding chaperone"/>
    <property type="evidence" value="ECO:0007669"/>
    <property type="project" value="TreeGrafter"/>
</dbReference>
<evidence type="ECO:0000256" key="6">
    <source>
        <dbReference type="ARBA" id="ARBA00023235"/>
    </source>
</evidence>
<keyword evidence="4" id="KW-0697">Rotamase</keyword>
<dbReference type="Pfam" id="PF00254">
    <property type="entry name" value="FKBP_C"/>
    <property type="match status" value="1"/>
</dbReference>
<dbReference type="InterPro" id="IPR005215">
    <property type="entry name" value="Trig_fac"/>
</dbReference>
<evidence type="ECO:0000256" key="3">
    <source>
        <dbReference type="ARBA" id="ARBA00013194"/>
    </source>
</evidence>
<dbReference type="PANTHER" id="PTHR30560">
    <property type="entry name" value="TRIGGER FACTOR CHAPERONE AND PEPTIDYL-PROLYL CIS/TRANS ISOMERASE"/>
    <property type="match status" value="1"/>
</dbReference>
<dbReference type="InterPro" id="IPR008881">
    <property type="entry name" value="Trigger_fac_ribosome-bd_bac"/>
</dbReference>
<sequence>MNIEIEDVDSCNKKIKFDIPFKDYQQKITAYYKTLGRDVKVPGFRKGKVPQSLLEKQFGPQVKQEVLTKLISDRVMAAIQEKGLRAVGQPNLLEVHAEEGTDINVSASVEVLPAIELKDYSDLELKVKVAKVTDEEVDQEIESFRKNKSVSVQVTDRVSEKDDYIKIDLNGFLDGEPFEGGEAKDYIIQLGTNQLLEDLEKNLPGMKIGETRSAKVNIPEDYGNKTIAGKEVDFEITLKGIQVKELPALNDEFARSLDPDNKKYADLNDLKTQVRQELESYEKKQARKQAQNQVADKITEMNSFNLPEGLIHEQIKFMAKDADKKNNPGKAESHDHSHDHDHDHDHDHGDGKDSEVSEADQEKFRAPALKILQQEIVLDKLATTLAIDVSADELDAEVNKFTQIMGGGNIKQMKKEWEKSGVLAKLHNRMRREKTLEAVLDQVKITEEMVDRKDLIADN</sequence>
<keyword evidence="5" id="KW-0143">Chaperone</keyword>
<dbReference type="GO" id="GO:0051083">
    <property type="term" value="P:'de novo' cotranslational protein folding"/>
    <property type="evidence" value="ECO:0007669"/>
    <property type="project" value="TreeGrafter"/>
</dbReference>
<gene>
    <name evidence="10" type="ORF">MNBD_NITROSPINAE05-650</name>
</gene>
<dbReference type="SUPFAM" id="SSF54534">
    <property type="entry name" value="FKBP-like"/>
    <property type="match status" value="1"/>
</dbReference>
<dbReference type="SUPFAM" id="SSF109998">
    <property type="entry name" value="Triger factor/SurA peptide-binding domain-like"/>
    <property type="match status" value="1"/>
</dbReference>
<dbReference type="InterPro" id="IPR027304">
    <property type="entry name" value="Trigger_fact/SurA_dom_sf"/>
</dbReference>
<dbReference type="PANTHER" id="PTHR30560:SF3">
    <property type="entry name" value="TRIGGER FACTOR-LIKE PROTEIN TIG, CHLOROPLASTIC"/>
    <property type="match status" value="1"/>
</dbReference>
<evidence type="ECO:0000256" key="4">
    <source>
        <dbReference type="ARBA" id="ARBA00023110"/>
    </source>
</evidence>
<comment type="catalytic activity">
    <reaction evidence="1">
        <text>[protein]-peptidylproline (omega=180) = [protein]-peptidylproline (omega=0)</text>
        <dbReference type="Rhea" id="RHEA:16237"/>
        <dbReference type="Rhea" id="RHEA-COMP:10747"/>
        <dbReference type="Rhea" id="RHEA-COMP:10748"/>
        <dbReference type="ChEBI" id="CHEBI:83833"/>
        <dbReference type="ChEBI" id="CHEBI:83834"/>
        <dbReference type="EC" id="5.2.1.8"/>
    </reaction>
</comment>
<dbReference type="InterPro" id="IPR046357">
    <property type="entry name" value="PPIase_dom_sf"/>
</dbReference>
<proteinExistence type="inferred from homology"/>
<dbReference type="InterPro" id="IPR036611">
    <property type="entry name" value="Trigger_fac_ribosome-bd_sf"/>
</dbReference>
<dbReference type="EMBL" id="UOGG01000207">
    <property type="protein sequence ID" value="VAX32526.1"/>
    <property type="molecule type" value="Genomic_DNA"/>
</dbReference>
<dbReference type="SUPFAM" id="SSF102735">
    <property type="entry name" value="Trigger factor ribosome-binding domain"/>
    <property type="match status" value="1"/>
</dbReference>
<dbReference type="Gene3D" id="1.10.3120.10">
    <property type="entry name" value="Trigger factor, C-terminal domain"/>
    <property type="match status" value="1"/>
</dbReference>
<evidence type="ECO:0000256" key="7">
    <source>
        <dbReference type="SAM" id="Coils"/>
    </source>
</evidence>
<dbReference type="HAMAP" id="MF_00303">
    <property type="entry name" value="Trigger_factor_Tig"/>
    <property type="match status" value="1"/>
</dbReference>
<reference evidence="10" key="1">
    <citation type="submission" date="2018-06" db="EMBL/GenBank/DDBJ databases">
        <authorList>
            <person name="Zhirakovskaya E."/>
        </authorList>
    </citation>
    <scope>NUCLEOTIDE SEQUENCE</scope>
</reference>
<dbReference type="EC" id="5.2.1.8" evidence="3"/>
<dbReference type="Pfam" id="PF05697">
    <property type="entry name" value="Trigger_N"/>
    <property type="match status" value="1"/>
</dbReference>
<dbReference type="InterPro" id="IPR008880">
    <property type="entry name" value="Trigger_fac_C"/>
</dbReference>
<evidence type="ECO:0000259" key="9">
    <source>
        <dbReference type="PROSITE" id="PS50059"/>
    </source>
</evidence>
<keyword evidence="10" id="KW-0132">Cell division</keyword>
<dbReference type="GO" id="GO:0003755">
    <property type="term" value="F:peptidyl-prolyl cis-trans isomerase activity"/>
    <property type="evidence" value="ECO:0007669"/>
    <property type="project" value="UniProtKB-KW"/>
</dbReference>
<feature type="coiled-coil region" evidence="7">
    <location>
        <begin position="264"/>
        <end position="291"/>
    </location>
</feature>
<dbReference type="Pfam" id="PF05698">
    <property type="entry name" value="Trigger_C"/>
    <property type="match status" value="1"/>
</dbReference>
<name>A0A3B1CPQ4_9ZZZZ</name>
<keyword evidence="10" id="KW-0131">Cell cycle</keyword>
<dbReference type="Gene3D" id="3.30.70.1050">
    <property type="entry name" value="Trigger factor ribosome-binding domain"/>
    <property type="match status" value="1"/>
</dbReference>
<dbReference type="PIRSF" id="PIRSF003095">
    <property type="entry name" value="Trigger_factor"/>
    <property type="match status" value="1"/>
</dbReference>
<feature type="domain" description="PPIase FKBP-type" evidence="9">
    <location>
        <begin position="162"/>
        <end position="225"/>
    </location>
</feature>
<keyword evidence="6 10" id="KW-0413">Isomerase</keyword>
<dbReference type="InterPro" id="IPR037041">
    <property type="entry name" value="Trigger_fac_C_sf"/>
</dbReference>
<dbReference type="GO" id="GO:0043022">
    <property type="term" value="F:ribosome binding"/>
    <property type="evidence" value="ECO:0007669"/>
    <property type="project" value="TreeGrafter"/>
</dbReference>
<dbReference type="AlphaFoldDB" id="A0A3B1CPQ4"/>
<accession>A0A3B1CPQ4</accession>
<dbReference type="GO" id="GO:0051301">
    <property type="term" value="P:cell division"/>
    <property type="evidence" value="ECO:0007669"/>
    <property type="project" value="UniProtKB-KW"/>
</dbReference>
<evidence type="ECO:0000256" key="5">
    <source>
        <dbReference type="ARBA" id="ARBA00023186"/>
    </source>
</evidence>
<dbReference type="Gene3D" id="3.10.50.40">
    <property type="match status" value="1"/>
</dbReference>
<keyword evidence="7" id="KW-0175">Coiled coil</keyword>
<comment type="similarity">
    <text evidence="2">Belongs to the FKBP-type PPIase family. Tig subfamily.</text>
</comment>
<protein>
    <recommendedName>
        <fullName evidence="3">peptidylprolyl isomerase</fullName>
        <ecNumber evidence="3">5.2.1.8</ecNumber>
    </recommendedName>
</protein>
<evidence type="ECO:0000313" key="10">
    <source>
        <dbReference type="EMBL" id="VAX32526.1"/>
    </source>
</evidence>
<organism evidence="10">
    <name type="scientific">hydrothermal vent metagenome</name>
    <dbReference type="NCBI Taxonomy" id="652676"/>
    <lineage>
        <taxon>unclassified sequences</taxon>
        <taxon>metagenomes</taxon>
        <taxon>ecological metagenomes</taxon>
    </lineage>
</organism>
<evidence type="ECO:0000256" key="1">
    <source>
        <dbReference type="ARBA" id="ARBA00000971"/>
    </source>
</evidence>
<evidence type="ECO:0000256" key="2">
    <source>
        <dbReference type="ARBA" id="ARBA00005464"/>
    </source>
</evidence>
<dbReference type="NCBIfam" id="TIGR00115">
    <property type="entry name" value="tig"/>
    <property type="match status" value="1"/>
</dbReference>
<dbReference type="InterPro" id="IPR001179">
    <property type="entry name" value="PPIase_FKBP_dom"/>
</dbReference>